<dbReference type="InterPro" id="IPR003593">
    <property type="entry name" value="AAA+_ATPase"/>
</dbReference>
<dbReference type="SUPFAM" id="SSF52540">
    <property type="entry name" value="P-loop containing nucleoside triphosphate hydrolases"/>
    <property type="match status" value="1"/>
</dbReference>
<keyword evidence="3 6" id="KW-0067">ATP-binding</keyword>
<evidence type="ECO:0000313" key="6">
    <source>
        <dbReference type="EMBL" id="ADN43945.1"/>
    </source>
</evidence>
<proteinExistence type="predicted"/>
<evidence type="ECO:0000256" key="2">
    <source>
        <dbReference type="ARBA" id="ARBA00022741"/>
    </source>
</evidence>
<organism evidence="6 7">
    <name type="scientific">Mageeibacillus indolicus (strain UPII9-5)</name>
    <name type="common">Clostridiales genomosp. BVAB3 (strain UPII9-5)</name>
    <dbReference type="NCBI Taxonomy" id="699246"/>
    <lineage>
        <taxon>Bacteria</taxon>
        <taxon>Bacillati</taxon>
        <taxon>Bacillota</taxon>
        <taxon>Clostridia</taxon>
        <taxon>Eubacteriales</taxon>
        <taxon>Oscillospiraceae</taxon>
        <taxon>Mageeibacillus</taxon>
    </lineage>
</organism>
<dbReference type="PROSITE" id="PS50893">
    <property type="entry name" value="ABC_TRANSPORTER_2"/>
    <property type="match status" value="1"/>
</dbReference>
<feature type="domain" description="ABC transporter" evidence="5">
    <location>
        <begin position="72"/>
        <end position="312"/>
    </location>
</feature>
<dbReference type="PANTHER" id="PTHR43776">
    <property type="entry name" value="TRANSPORT ATP-BINDING PROTEIN"/>
    <property type="match status" value="1"/>
</dbReference>
<dbReference type="InterPro" id="IPR003439">
    <property type="entry name" value="ABC_transporter-like_ATP-bd"/>
</dbReference>
<evidence type="ECO:0000259" key="5">
    <source>
        <dbReference type="PROSITE" id="PS50893"/>
    </source>
</evidence>
<accession>E1PK90</accession>
<dbReference type="Gene3D" id="3.40.50.300">
    <property type="entry name" value="P-loop containing nucleotide triphosphate hydrolases"/>
    <property type="match status" value="1"/>
</dbReference>
<keyword evidence="7" id="KW-1185">Reference proteome</keyword>
<name>E1PK90_MAGIU</name>
<dbReference type="GO" id="GO:0005524">
    <property type="term" value="F:ATP binding"/>
    <property type="evidence" value="ECO:0007669"/>
    <property type="project" value="UniProtKB-KW"/>
</dbReference>
<dbReference type="KEGG" id="clo:HMPREF0868_0224"/>
<sequence>MAKPLIEPENDLPGAATSAESGAATSAEPGAATSAEPSAAISAESGEAASVETSVATSAEPSAATSAEPPLISCASVTLRYGRKKVLSKLSFDLQKFQILGLLGDSGCGKSTAARMLTGLAKPSSGEVFLDGTSIYAHIRLSRRIINQKVQMIYQDSTNSFDPLKTIGTSLDIGQKRILNLNTAESRARSLAMLRRVGLDAKEAYYAKPGDLSGGECQRASIARALLTEPKILICDEATSNLDAGVAANIINLLKELKEEYKMSILFISHDLVLATAFCDEILIIKDGTILERLPAKRIAETMKNPYTIQLFSDIIGKDSQRL</sequence>
<reference evidence="7" key="1">
    <citation type="submission" date="2009-12" db="EMBL/GenBank/DDBJ databases">
        <title>Sequence of Clostridiales genomosp. BVAB3 str. UPII9-5.</title>
        <authorList>
            <person name="Madupu R."/>
            <person name="Durkin A.S."/>
            <person name="Torralba M."/>
            <person name="Methe B."/>
            <person name="Sutton G.G."/>
            <person name="Strausberg R.L."/>
            <person name="Nelson K.E."/>
        </authorList>
    </citation>
    <scope>NUCLEOTIDE SEQUENCE [LARGE SCALE GENOMIC DNA]</scope>
    <source>
        <strain evidence="7">UPII9-5</strain>
    </source>
</reference>
<dbReference type="Proteomes" id="UP000008234">
    <property type="component" value="Chromosome"/>
</dbReference>
<dbReference type="GO" id="GO:0016887">
    <property type="term" value="F:ATP hydrolysis activity"/>
    <property type="evidence" value="ECO:0007669"/>
    <property type="project" value="InterPro"/>
</dbReference>
<dbReference type="GO" id="GO:0055085">
    <property type="term" value="P:transmembrane transport"/>
    <property type="evidence" value="ECO:0007669"/>
    <property type="project" value="UniProtKB-ARBA"/>
</dbReference>
<dbReference type="eggNOG" id="COG4608">
    <property type="taxonomic scope" value="Bacteria"/>
</dbReference>
<keyword evidence="1" id="KW-0813">Transport</keyword>
<dbReference type="PROSITE" id="PS00211">
    <property type="entry name" value="ABC_TRANSPORTER_1"/>
    <property type="match status" value="1"/>
</dbReference>
<dbReference type="STRING" id="699246.HMPREF0868_0224"/>
<evidence type="ECO:0000313" key="7">
    <source>
        <dbReference type="Proteomes" id="UP000008234"/>
    </source>
</evidence>
<dbReference type="HOGENOM" id="CLU_000604_1_23_9"/>
<dbReference type="Pfam" id="PF00005">
    <property type="entry name" value="ABC_tran"/>
    <property type="match status" value="1"/>
</dbReference>
<evidence type="ECO:0000256" key="3">
    <source>
        <dbReference type="ARBA" id="ARBA00022840"/>
    </source>
</evidence>
<dbReference type="EMBL" id="CP001850">
    <property type="protein sequence ID" value="ADN43945.1"/>
    <property type="molecule type" value="Genomic_DNA"/>
</dbReference>
<feature type="compositionally biased region" description="Low complexity" evidence="4">
    <location>
        <begin position="14"/>
        <end position="63"/>
    </location>
</feature>
<keyword evidence="2" id="KW-0547">Nucleotide-binding</keyword>
<gene>
    <name evidence="6" type="ordered locus">HMPREF0868_0224</name>
</gene>
<dbReference type="AlphaFoldDB" id="E1PK90"/>
<dbReference type="SMART" id="SM00382">
    <property type="entry name" value="AAA"/>
    <property type="match status" value="1"/>
</dbReference>
<dbReference type="CDD" id="cd03257">
    <property type="entry name" value="ABC_NikE_OppD_transporters"/>
    <property type="match status" value="1"/>
</dbReference>
<feature type="region of interest" description="Disordered" evidence="4">
    <location>
        <begin position="1"/>
        <end position="63"/>
    </location>
</feature>
<dbReference type="RefSeq" id="WP_012994055.1">
    <property type="nucleotide sequence ID" value="NC_013895.2"/>
</dbReference>
<evidence type="ECO:0000256" key="1">
    <source>
        <dbReference type="ARBA" id="ARBA00022448"/>
    </source>
</evidence>
<protein>
    <submittedName>
        <fullName evidence="6">ABC transporter, ATP-binding protein</fullName>
    </submittedName>
</protein>
<dbReference type="InterPro" id="IPR027417">
    <property type="entry name" value="P-loop_NTPase"/>
</dbReference>
<dbReference type="InterPro" id="IPR017871">
    <property type="entry name" value="ABC_transporter-like_CS"/>
</dbReference>
<evidence type="ECO:0000256" key="4">
    <source>
        <dbReference type="SAM" id="MobiDB-lite"/>
    </source>
</evidence>
<dbReference type="InterPro" id="IPR050319">
    <property type="entry name" value="ABC_transp_ATP-bind"/>
</dbReference>